<sequence length="122" mass="13651">MKKLLLIVLLTIPVYCFAQTEAAAQKPAEQYCMIISTPKLFSKKVTIEVDFGQPTKFFSDTRLKDEAGKVVSFNSTIDALNYMAGQGWIFVNAYAVATQSTTGNTTQTNNILHYMMRRPVTN</sequence>
<evidence type="ECO:0000256" key="1">
    <source>
        <dbReference type="SAM" id="SignalP"/>
    </source>
</evidence>
<evidence type="ECO:0008006" key="4">
    <source>
        <dbReference type="Google" id="ProtNLM"/>
    </source>
</evidence>
<feature type="chain" id="PRO_5016647416" description="DUF4177 domain-containing protein" evidence="1">
    <location>
        <begin position="19"/>
        <end position="122"/>
    </location>
</feature>
<dbReference type="AlphaFoldDB" id="A0A367GSG3"/>
<name>A0A367GSG3_9SPHI</name>
<dbReference type="Proteomes" id="UP000253209">
    <property type="component" value="Unassembled WGS sequence"/>
</dbReference>
<evidence type="ECO:0000313" key="3">
    <source>
        <dbReference type="Proteomes" id="UP000253209"/>
    </source>
</evidence>
<dbReference type="OrthoDB" id="5873496at2"/>
<keyword evidence="3" id="KW-1185">Reference proteome</keyword>
<gene>
    <name evidence="2" type="ORF">DJ568_04615</name>
</gene>
<accession>A0A367GSG3</accession>
<protein>
    <recommendedName>
        <fullName evidence="4">DUF4177 domain-containing protein</fullName>
    </recommendedName>
</protein>
<proteinExistence type="predicted"/>
<organism evidence="2 3">
    <name type="scientific">Mucilaginibacter hurinus</name>
    <dbReference type="NCBI Taxonomy" id="2201324"/>
    <lineage>
        <taxon>Bacteria</taxon>
        <taxon>Pseudomonadati</taxon>
        <taxon>Bacteroidota</taxon>
        <taxon>Sphingobacteriia</taxon>
        <taxon>Sphingobacteriales</taxon>
        <taxon>Sphingobacteriaceae</taxon>
        <taxon>Mucilaginibacter</taxon>
    </lineage>
</organism>
<dbReference type="RefSeq" id="WP_114004072.1">
    <property type="nucleotide sequence ID" value="NZ_QGDC01000002.1"/>
</dbReference>
<comment type="caution">
    <text evidence="2">The sequence shown here is derived from an EMBL/GenBank/DDBJ whole genome shotgun (WGS) entry which is preliminary data.</text>
</comment>
<evidence type="ECO:0000313" key="2">
    <source>
        <dbReference type="EMBL" id="RCH56035.1"/>
    </source>
</evidence>
<feature type="signal peptide" evidence="1">
    <location>
        <begin position="1"/>
        <end position="18"/>
    </location>
</feature>
<dbReference type="EMBL" id="QGDC01000002">
    <property type="protein sequence ID" value="RCH56035.1"/>
    <property type="molecule type" value="Genomic_DNA"/>
</dbReference>
<keyword evidence="1" id="KW-0732">Signal</keyword>
<reference evidence="2 3" key="1">
    <citation type="submission" date="2018-05" db="EMBL/GenBank/DDBJ databases">
        <title>Mucilaginibacter hurinus sp. nov., isolated from briquette warehouse soil.</title>
        <authorList>
            <person name="Choi L."/>
        </authorList>
    </citation>
    <scope>NUCLEOTIDE SEQUENCE [LARGE SCALE GENOMIC DNA]</scope>
    <source>
        <strain evidence="2 3">ZR32</strain>
    </source>
</reference>